<keyword evidence="3" id="KW-1133">Transmembrane helix</keyword>
<dbReference type="AlphaFoldDB" id="A0A9X1MAL9"/>
<reference evidence="5" key="1">
    <citation type="submission" date="2021-10" db="EMBL/GenBank/DDBJ databases">
        <title>Novel species in genus Arthrobacter.</title>
        <authorList>
            <person name="Liu Y."/>
        </authorList>
    </citation>
    <scope>NUCLEOTIDE SEQUENCE</scope>
    <source>
        <strain evidence="5">Zg-Y462</strain>
        <strain evidence="7">zg-Y462</strain>
    </source>
</reference>
<dbReference type="GO" id="GO:0004252">
    <property type="term" value="F:serine-type endopeptidase activity"/>
    <property type="evidence" value="ECO:0007669"/>
    <property type="project" value="UniProtKB-UniRule"/>
</dbReference>
<protein>
    <recommendedName>
        <fullName evidence="1">endopeptidase La</fullName>
        <ecNumber evidence="1">3.4.21.53</ecNumber>
    </recommendedName>
</protein>
<dbReference type="EMBL" id="JAJFZT010000010">
    <property type="protein sequence ID" value="MCC3273980.1"/>
    <property type="molecule type" value="Genomic_DNA"/>
</dbReference>
<dbReference type="GO" id="GO:0030163">
    <property type="term" value="P:protein catabolic process"/>
    <property type="evidence" value="ECO:0007669"/>
    <property type="project" value="InterPro"/>
</dbReference>
<dbReference type="SUPFAM" id="SSF54211">
    <property type="entry name" value="Ribosomal protein S5 domain 2-like"/>
    <property type="match status" value="1"/>
</dbReference>
<dbReference type="PANTHER" id="PTHR10046">
    <property type="entry name" value="ATP DEPENDENT LON PROTEASE FAMILY MEMBER"/>
    <property type="match status" value="1"/>
</dbReference>
<comment type="catalytic activity">
    <reaction evidence="1">
        <text>Hydrolysis of proteins in presence of ATP.</text>
        <dbReference type="EC" id="3.4.21.53"/>
    </reaction>
</comment>
<evidence type="ECO:0000313" key="6">
    <source>
        <dbReference type="EMBL" id="UON91289.1"/>
    </source>
</evidence>
<dbReference type="Proteomes" id="UP000829758">
    <property type="component" value="Chromosome"/>
</dbReference>
<feature type="domain" description="Lon proteolytic" evidence="4">
    <location>
        <begin position="297"/>
        <end position="394"/>
    </location>
</feature>
<gene>
    <name evidence="5" type="ORF">LJ755_14735</name>
    <name evidence="6" type="ORF">MUK71_11835</name>
</gene>
<proteinExistence type="inferred from homology"/>
<evidence type="ECO:0000259" key="4">
    <source>
        <dbReference type="PROSITE" id="PS51786"/>
    </source>
</evidence>
<dbReference type="Gene3D" id="2.30.42.10">
    <property type="match status" value="1"/>
</dbReference>
<feature type="active site" evidence="1">
    <location>
        <position position="301"/>
    </location>
</feature>
<sequence length="408" mass="41537">MRPSHDDSSAPYGKSGAAGNAGPGDGRPGMPVPAPQPDGSYSVYPYQGLGQGQPAPGRRTPRARAMLVSGALALLLGAAAVLLPAQYVVESPGPTFNTLGSAGDKDIIEIEGRTSYPADGELDLTTVYVSGGPSTNISIFQAVGGWLNPDDVVYPTEFLYAPGTTSDEVDEQNAAAMTSSQEAAVAAALTELEIPYTQELTVAAVVEGAAAEGLLQPGDTVLAVGDTRIDGIDTLRNALNDVGGSPTEVTVRRDGAEEVETVTPAPKDAGTYQLGIELATTFDFPFDVEIGQGMERVGGPSAGMMFALGIIDRLTPEQLTEGKHFAGTGTIDAAGNVGPIGGIRQKLIGASDAGAEFFLAPAANCAEVVGHVPEGLGVVRVSTLEEALDAVQKLAAGGSAADLPQCTS</sequence>
<feature type="active site" evidence="1">
    <location>
        <position position="346"/>
    </location>
</feature>
<keyword evidence="3" id="KW-0812">Transmembrane</keyword>
<keyword evidence="1" id="KW-0720">Serine protease</keyword>
<keyword evidence="1" id="KW-0378">Hydrolase</keyword>
<accession>A0A9X1MAL9</accession>
<dbReference type="EMBL" id="CP094984">
    <property type="protein sequence ID" value="UON91289.1"/>
    <property type="molecule type" value="Genomic_DNA"/>
</dbReference>
<dbReference type="Gene3D" id="3.30.230.10">
    <property type="match status" value="1"/>
</dbReference>
<name>A0A9X1MAL9_9MICC</name>
<evidence type="ECO:0000313" key="5">
    <source>
        <dbReference type="EMBL" id="MCC3273980.1"/>
    </source>
</evidence>
<dbReference type="InterPro" id="IPR020568">
    <property type="entry name" value="Ribosomal_Su5_D2-typ_SF"/>
</dbReference>
<comment type="similarity">
    <text evidence="1">Belongs to the peptidase S16 family.</text>
</comment>
<organism evidence="5 8">
    <name type="scientific">Arthrobacter zhangbolii</name>
    <dbReference type="NCBI Taxonomy" id="2886936"/>
    <lineage>
        <taxon>Bacteria</taxon>
        <taxon>Bacillati</taxon>
        <taxon>Actinomycetota</taxon>
        <taxon>Actinomycetes</taxon>
        <taxon>Micrococcales</taxon>
        <taxon>Micrococcaceae</taxon>
        <taxon>Arthrobacter</taxon>
    </lineage>
</organism>
<dbReference type="InterPro" id="IPR008269">
    <property type="entry name" value="Lon_proteolytic"/>
</dbReference>
<feature type="compositionally biased region" description="Low complexity" evidence="2">
    <location>
        <begin position="52"/>
        <end position="61"/>
    </location>
</feature>
<keyword evidence="3" id="KW-0472">Membrane</keyword>
<keyword evidence="7" id="KW-1185">Reference proteome</keyword>
<dbReference type="RefSeq" id="WP_227929566.1">
    <property type="nucleotide sequence ID" value="NZ_CP094984.1"/>
</dbReference>
<evidence type="ECO:0000256" key="1">
    <source>
        <dbReference type="PROSITE-ProRule" id="PRU01122"/>
    </source>
</evidence>
<dbReference type="PROSITE" id="PS51786">
    <property type="entry name" value="LON_PROTEOLYTIC"/>
    <property type="match status" value="1"/>
</dbReference>
<dbReference type="GO" id="GO:0005524">
    <property type="term" value="F:ATP binding"/>
    <property type="evidence" value="ECO:0007669"/>
    <property type="project" value="InterPro"/>
</dbReference>
<dbReference type="Pfam" id="PF05362">
    <property type="entry name" value="Lon_C"/>
    <property type="match status" value="1"/>
</dbReference>
<evidence type="ECO:0000256" key="2">
    <source>
        <dbReference type="SAM" id="MobiDB-lite"/>
    </source>
</evidence>
<keyword evidence="1" id="KW-0645">Protease</keyword>
<dbReference type="InterPro" id="IPR036034">
    <property type="entry name" value="PDZ_sf"/>
</dbReference>
<feature type="transmembrane region" description="Helical" evidence="3">
    <location>
        <begin position="65"/>
        <end position="89"/>
    </location>
</feature>
<evidence type="ECO:0000313" key="7">
    <source>
        <dbReference type="Proteomes" id="UP000829758"/>
    </source>
</evidence>
<feature type="region of interest" description="Disordered" evidence="2">
    <location>
        <begin position="1"/>
        <end position="61"/>
    </location>
</feature>
<dbReference type="GO" id="GO:0004176">
    <property type="term" value="F:ATP-dependent peptidase activity"/>
    <property type="evidence" value="ECO:0007669"/>
    <property type="project" value="UniProtKB-UniRule"/>
</dbReference>
<dbReference type="InterPro" id="IPR027065">
    <property type="entry name" value="Lon_Prtase"/>
</dbReference>
<dbReference type="InterPro" id="IPR014721">
    <property type="entry name" value="Ribsml_uS5_D2-typ_fold_subgr"/>
</dbReference>
<dbReference type="GO" id="GO:0006508">
    <property type="term" value="P:proteolysis"/>
    <property type="evidence" value="ECO:0007669"/>
    <property type="project" value="UniProtKB-KW"/>
</dbReference>
<evidence type="ECO:0000256" key="3">
    <source>
        <dbReference type="SAM" id="Phobius"/>
    </source>
</evidence>
<dbReference type="EC" id="3.4.21.53" evidence="1"/>
<evidence type="ECO:0000313" key="8">
    <source>
        <dbReference type="Proteomes" id="UP001155145"/>
    </source>
</evidence>
<dbReference type="Proteomes" id="UP001155145">
    <property type="component" value="Unassembled WGS sequence"/>
</dbReference>
<dbReference type="SUPFAM" id="SSF50156">
    <property type="entry name" value="PDZ domain-like"/>
    <property type="match status" value="1"/>
</dbReference>